<feature type="domain" description="Phosphotyrosine protein phosphatase I" evidence="6">
    <location>
        <begin position="22"/>
        <end position="173"/>
    </location>
</feature>
<dbReference type="GO" id="GO:0004725">
    <property type="term" value="F:protein tyrosine phosphatase activity"/>
    <property type="evidence" value="ECO:0007669"/>
    <property type="project" value="InterPro"/>
</dbReference>
<evidence type="ECO:0000256" key="5">
    <source>
        <dbReference type="PIRSR" id="PIRSR617867-1"/>
    </source>
</evidence>
<dbReference type="STRING" id="568069.A0A1J1HGM2"/>
<feature type="active site" evidence="5">
    <location>
        <position position="34"/>
    </location>
</feature>
<dbReference type="GO" id="GO:0003993">
    <property type="term" value="F:acid phosphatase activity"/>
    <property type="evidence" value="ECO:0007669"/>
    <property type="project" value="UniProtKB-EC"/>
</dbReference>
<dbReference type="InterPro" id="IPR050438">
    <property type="entry name" value="LMW_PTPase"/>
</dbReference>
<comment type="similarity">
    <text evidence="1">Belongs to the low molecular weight phosphotyrosine protein phosphatase family.</text>
</comment>
<sequence>MNRNSSLNLGFDGSKNKKRKELKVLFVSRRDSCRGPIAETIFQHLAEKYNLKHFNRFSWRANSAGLEKYNQGNLPEHFCLRVLAENNLETMHGCRQIRLFDFTRYDYILCMEPKQLASLVEMAPKDKKARLFMLGDFIKGRDKIICSPSDEDYNAFRICFERLYIACEEFYFHVNEKRFY</sequence>
<dbReference type="InterPro" id="IPR023485">
    <property type="entry name" value="Ptyr_pPase"/>
</dbReference>
<dbReference type="Proteomes" id="UP000183832">
    <property type="component" value="Unassembled WGS sequence"/>
</dbReference>
<evidence type="ECO:0000256" key="3">
    <source>
        <dbReference type="ARBA" id="ARBA00022801"/>
    </source>
</evidence>
<dbReference type="AlphaFoldDB" id="A0A1J1HGM2"/>
<dbReference type="PANTHER" id="PTHR11717">
    <property type="entry name" value="LOW MOLECULAR WEIGHT PROTEIN TYROSINE PHOSPHATASE"/>
    <property type="match status" value="1"/>
</dbReference>
<evidence type="ECO:0000313" key="7">
    <source>
        <dbReference type="EMBL" id="CRK86556.1"/>
    </source>
</evidence>
<keyword evidence="4" id="KW-0904">Protein phosphatase</keyword>
<dbReference type="PANTHER" id="PTHR11717:SF29">
    <property type="entry name" value="ACID PHOSPHATASE"/>
    <property type="match status" value="1"/>
</dbReference>
<keyword evidence="3" id="KW-0378">Hydrolase</keyword>
<dbReference type="PRINTS" id="PR00719">
    <property type="entry name" value="LMWPTPASE"/>
</dbReference>
<dbReference type="InterPro" id="IPR036196">
    <property type="entry name" value="Ptyr_pPase_sf"/>
</dbReference>
<gene>
    <name evidence="7" type="ORF">CLUMA_CG000200</name>
</gene>
<organism evidence="7 8">
    <name type="scientific">Clunio marinus</name>
    <dbReference type="NCBI Taxonomy" id="568069"/>
    <lineage>
        <taxon>Eukaryota</taxon>
        <taxon>Metazoa</taxon>
        <taxon>Ecdysozoa</taxon>
        <taxon>Arthropoda</taxon>
        <taxon>Hexapoda</taxon>
        <taxon>Insecta</taxon>
        <taxon>Pterygota</taxon>
        <taxon>Neoptera</taxon>
        <taxon>Endopterygota</taxon>
        <taxon>Diptera</taxon>
        <taxon>Nematocera</taxon>
        <taxon>Chironomoidea</taxon>
        <taxon>Chironomidae</taxon>
        <taxon>Clunio</taxon>
    </lineage>
</organism>
<proteinExistence type="inferred from homology"/>
<name>A0A1J1HGM2_9DIPT</name>
<keyword evidence="8" id="KW-1185">Reference proteome</keyword>
<dbReference type="InterPro" id="IPR017867">
    <property type="entry name" value="Tyr_phospatase_low_mol_wt"/>
</dbReference>
<dbReference type="Gene3D" id="3.40.50.2300">
    <property type="match status" value="1"/>
</dbReference>
<evidence type="ECO:0000259" key="6">
    <source>
        <dbReference type="SMART" id="SM00226"/>
    </source>
</evidence>
<evidence type="ECO:0000313" key="8">
    <source>
        <dbReference type="Proteomes" id="UP000183832"/>
    </source>
</evidence>
<evidence type="ECO:0000256" key="2">
    <source>
        <dbReference type="ARBA" id="ARBA00012646"/>
    </source>
</evidence>
<dbReference type="SMART" id="SM00226">
    <property type="entry name" value="LMWPc"/>
    <property type="match status" value="1"/>
</dbReference>
<dbReference type="OrthoDB" id="3388at2759"/>
<evidence type="ECO:0000256" key="4">
    <source>
        <dbReference type="ARBA" id="ARBA00022912"/>
    </source>
</evidence>
<reference evidence="7 8" key="1">
    <citation type="submission" date="2015-04" db="EMBL/GenBank/DDBJ databases">
        <authorList>
            <person name="Syromyatnikov M.Y."/>
            <person name="Popov V.N."/>
        </authorList>
    </citation>
    <scope>NUCLEOTIDE SEQUENCE [LARGE SCALE GENOMIC DNA]</scope>
</reference>
<evidence type="ECO:0000256" key="1">
    <source>
        <dbReference type="ARBA" id="ARBA00011063"/>
    </source>
</evidence>
<dbReference type="Pfam" id="PF01451">
    <property type="entry name" value="LMWPc"/>
    <property type="match status" value="1"/>
</dbReference>
<dbReference type="SUPFAM" id="SSF52788">
    <property type="entry name" value="Phosphotyrosine protein phosphatases I"/>
    <property type="match status" value="1"/>
</dbReference>
<dbReference type="EMBL" id="CVRI01000001">
    <property type="protein sequence ID" value="CRK86556.1"/>
    <property type="molecule type" value="Genomic_DNA"/>
</dbReference>
<accession>A0A1J1HGM2</accession>
<protein>
    <recommendedName>
        <fullName evidence="2">acid phosphatase</fullName>
        <ecNumber evidence="2">3.1.3.2</ecNumber>
    </recommendedName>
</protein>
<dbReference type="EC" id="3.1.3.2" evidence="2"/>